<name>U1MVL1_9BACL</name>
<protein>
    <recommendedName>
        <fullName evidence="3">DUF1877 domain-containing protein</fullName>
    </recommendedName>
</protein>
<evidence type="ECO:0000313" key="2">
    <source>
        <dbReference type="Proteomes" id="UP000016464"/>
    </source>
</evidence>
<comment type="caution">
    <text evidence="1">The sequence shown here is derived from an EMBL/GenBank/DDBJ whole genome shotgun (WGS) entry which is preliminary data.</text>
</comment>
<proteinExistence type="predicted"/>
<accession>U1MVL1</accession>
<dbReference type="PATRIC" id="fig|1345023.5.peg.3003"/>
<gene>
    <name evidence="1" type="ORF">M467_01700</name>
</gene>
<evidence type="ECO:0008006" key="3">
    <source>
        <dbReference type="Google" id="ProtNLM"/>
    </source>
</evidence>
<dbReference type="AlphaFoldDB" id="U1MVL1"/>
<keyword evidence="2" id="KW-1185">Reference proteome</keyword>
<dbReference type="Pfam" id="PF08974">
    <property type="entry name" value="DUF1877"/>
    <property type="match status" value="1"/>
</dbReference>
<dbReference type="InterPro" id="IPR015068">
    <property type="entry name" value="DUF1877"/>
</dbReference>
<reference evidence="1 2" key="1">
    <citation type="journal article" date="2013" name="Genome Announc.">
        <title>Draft Genome Sequence of Exiguobacterium pavilionensis Strain RW-2, with Wide Thermal, Salinity, and pH Tolerance, Isolated from Modern Freshwater Microbialites.</title>
        <authorList>
            <person name="White R.A.III."/>
            <person name="Grassa C.J."/>
            <person name="Suttle C.A."/>
        </authorList>
    </citation>
    <scope>NUCLEOTIDE SEQUENCE [LARGE SCALE GENOMIC DNA]</scope>
    <source>
        <strain evidence="1 2">RW-2</strain>
    </source>
</reference>
<dbReference type="Proteomes" id="UP000016464">
    <property type="component" value="Unassembled WGS sequence"/>
</dbReference>
<organism evidence="1 2">
    <name type="scientific">Exiguobacterium chiriqhucha RW-2</name>
    <dbReference type="NCBI Taxonomy" id="1345023"/>
    <lineage>
        <taxon>Bacteria</taxon>
        <taxon>Bacillati</taxon>
        <taxon>Bacillota</taxon>
        <taxon>Bacilli</taxon>
        <taxon>Bacillales</taxon>
        <taxon>Bacillales Family XII. Incertae Sedis</taxon>
        <taxon>Exiguobacterium</taxon>
    </lineage>
</organism>
<sequence>MMETTHYIRISPEVWVSFGQDPEMILDWLLHVHSQQRDTYETLTLPRIERFQKILGQIEIYIDGDDTYNLEMAVIGEELIVNEKQAVVVGILTPQLLHIVKDAMNAFTKEDVADMAFVDHDGFDDVWLKWTLLKRFCEEASERDELVLIYYE</sequence>
<dbReference type="EMBL" id="ATCL01000022">
    <property type="protein sequence ID" value="ERG65971.1"/>
    <property type="molecule type" value="Genomic_DNA"/>
</dbReference>
<dbReference type="RefSeq" id="WP_021068158.1">
    <property type="nucleotide sequence ID" value="NZ_ATCL01000022.1"/>
</dbReference>
<dbReference type="STRING" id="1385984.GCA_000702565_02712"/>
<evidence type="ECO:0000313" key="1">
    <source>
        <dbReference type="EMBL" id="ERG65971.1"/>
    </source>
</evidence>